<feature type="transmembrane region" description="Helical" evidence="1">
    <location>
        <begin position="15"/>
        <end position="35"/>
    </location>
</feature>
<sequence length="75" mass="8323">MEERQTSLFSGKNSLIATPLVVLVMAFMGFGIIGISSGKQPIHCGDNRLFESIAYGLEIISLSLYSENEVFFKIY</sequence>
<evidence type="ECO:0000256" key="1">
    <source>
        <dbReference type="SAM" id="Phobius"/>
    </source>
</evidence>
<organism evidence="2 3">
    <name type="scientific">Candidatus Methylacidiphilum infernorum</name>
    <dbReference type="NCBI Taxonomy" id="511746"/>
    <lineage>
        <taxon>Bacteria</taxon>
        <taxon>Pseudomonadati</taxon>
        <taxon>Verrucomicrobiota</taxon>
        <taxon>Methylacidiphilae</taxon>
        <taxon>Methylacidiphilales</taxon>
        <taxon>Methylacidiphilaceae</taxon>
        <taxon>Methylacidiphilum (ex Ratnadevi et al. 2023)</taxon>
    </lineage>
</organism>
<keyword evidence="1" id="KW-1133">Transmembrane helix</keyword>
<gene>
    <name evidence="2" type="ORF">EM20IM_03830</name>
</gene>
<dbReference type="EMBL" id="CP065956">
    <property type="protein sequence ID" value="QSR87462.1"/>
    <property type="molecule type" value="Genomic_DNA"/>
</dbReference>
<keyword evidence="1" id="KW-0472">Membrane</keyword>
<reference evidence="2 3" key="1">
    <citation type="submission" date="2020-12" db="EMBL/GenBank/DDBJ databases">
        <authorList>
            <person name="Awala S.I."/>
            <person name="Gwak J.-H."/>
            <person name="Kim S.-J."/>
            <person name="Rhee S.-K."/>
        </authorList>
    </citation>
    <scope>NUCLEOTIDE SEQUENCE [LARGE SCALE GENOMIC DNA]</scope>
    <source>
        <strain evidence="2 3">IT5</strain>
    </source>
</reference>
<evidence type="ECO:0000313" key="3">
    <source>
        <dbReference type="Proteomes" id="UP000663088"/>
    </source>
</evidence>
<accession>A0ABX7PX33</accession>
<keyword evidence="1" id="KW-0812">Transmembrane</keyword>
<evidence type="ECO:0000313" key="2">
    <source>
        <dbReference type="EMBL" id="QSR87462.1"/>
    </source>
</evidence>
<name>A0ABX7PX33_9BACT</name>
<dbReference type="Proteomes" id="UP000663088">
    <property type="component" value="Chromosome"/>
</dbReference>
<keyword evidence="3" id="KW-1185">Reference proteome</keyword>
<dbReference type="RefSeq" id="WP_206847909.1">
    <property type="nucleotide sequence ID" value="NZ_CP065956.1"/>
</dbReference>
<protein>
    <submittedName>
        <fullName evidence="2">Uncharacterized protein</fullName>
    </submittedName>
</protein>
<proteinExistence type="predicted"/>